<sequence>MRQRAVIVLLVLASAFATYYFGREALIAAVSLCVGIFVDEALGRRFDVASIQAFIEDTVAEAIDGLRGSRQRQS</sequence>
<comment type="caution">
    <text evidence="1">The sequence shown here is derived from an EMBL/GenBank/DDBJ whole genome shotgun (WGS) entry which is preliminary data.</text>
</comment>
<keyword evidence="2" id="KW-1185">Reference proteome</keyword>
<organism evidence="1 2">
    <name type="scientific">Kouleothrix aurantiaca</name>
    <dbReference type="NCBI Taxonomy" id="186479"/>
    <lineage>
        <taxon>Bacteria</taxon>
        <taxon>Bacillati</taxon>
        <taxon>Chloroflexota</taxon>
        <taxon>Chloroflexia</taxon>
        <taxon>Chloroflexales</taxon>
        <taxon>Roseiflexineae</taxon>
        <taxon>Roseiflexaceae</taxon>
        <taxon>Kouleothrix</taxon>
    </lineage>
</organism>
<name>A0A0P9HCD3_9CHLR</name>
<dbReference type="Proteomes" id="UP000050509">
    <property type="component" value="Unassembled WGS sequence"/>
</dbReference>
<protein>
    <submittedName>
        <fullName evidence="1">Uncharacterized protein</fullName>
    </submittedName>
</protein>
<reference evidence="1 2" key="1">
    <citation type="submission" date="2015-09" db="EMBL/GenBank/DDBJ databases">
        <title>Draft genome sequence of Kouleothrix aurantiaca JCM 19913.</title>
        <authorList>
            <person name="Hemp J."/>
        </authorList>
    </citation>
    <scope>NUCLEOTIDE SEQUENCE [LARGE SCALE GENOMIC DNA]</scope>
    <source>
        <strain evidence="1 2">COM-B</strain>
    </source>
</reference>
<accession>A0A0P9HCD3</accession>
<dbReference type="EMBL" id="LJCR01000641">
    <property type="protein sequence ID" value="KPV52154.1"/>
    <property type="molecule type" value="Genomic_DNA"/>
</dbReference>
<dbReference type="AlphaFoldDB" id="A0A0P9HCD3"/>
<proteinExistence type="predicted"/>
<evidence type="ECO:0000313" key="1">
    <source>
        <dbReference type="EMBL" id="KPV52154.1"/>
    </source>
</evidence>
<gene>
    <name evidence="1" type="ORF">SE17_17140</name>
</gene>
<evidence type="ECO:0000313" key="2">
    <source>
        <dbReference type="Proteomes" id="UP000050509"/>
    </source>
</evidence>